<accession>M1PBS7</accession>
<proteinExistence type="predicted"/>
<gene>
    <name evidence="1" type="ordered locus">UWK_00639</name>
</gene>
<dbReference type="HOGENOM" id="CLU_2735232_0_0_7"/>
<dbReference type="eggNOG" id="COG1594">
    <property type="taxonomic scope" value="Bacteria"/>
</dbReference>
<dbReference type="KEGG" id="dsf:UWK_00639"/>
<protein>
    <submittedName>
        <fullName evidence="1">Uncharacterized protein</fullName>
    </submittedName>
</protein>
<reference evidence="2" key="1">
    <citation type="journal article" date="2013" name="Stand. Genomic Sci.">
        <title>Complete genome sequence of Desulfocapsa sulfexigens, a marine deltaproteobacterium specialized in disproportionating inorganic sulfur compounds.</title>
        <authorList>
            <person name="Finster K.W."/>
            <person name="Kjeldsen K.U."/>
            <person name="Kube M."/>
            <person name="Reinhardt R."/>
            <person name="Mussmann M."/>
            <person name="Amann R."/>
            <person name="Schreiber L."/>
        </authorList>
    </citation>
    <scope>NUCLEOTIDE SEQUENCE [LARGE SCALE GENOMIC DNA]</scope>
    <source>
        <strain evidence="2">DSM 10523 / SB164P1</strain>
    </source>
</reference>
<evidence type="ECO:0000313" key="1">
    <source>
        <dbReference type="EMBL" id="AGF77220.1"/>
    </source>
</evidence>
<name>M1PBS7_DESSD</name>
<dbReference type="OrthoDB" id="5432495at2"/>
<sequence>MSDCIEKKCPGCGQKLRFPTNVGGLVMVCPSCGKKFHSDFKLSGTEGRGKGGIVTTIFEMPCTVLNRLGRFFS</sequence>
<dbReference type="EMBL" id="CP003985">
    <property type="protein sequence ID" value="AGF77220.1"/>
    <property type="molecule type" value="Genomic_DNA"/>
</dbReference>
<organism evidence="1 2">
    <name type="scientific">Desulfocapsa sulfexigens (strain DSM 10523 / SB164P1)</name>
    <dbReference type="NCBI Taxonomy" id="1167006"/>
    <lineage>
        <taxon>Bacteria</taxon>
        <taxon>Pseudomonadati</taxon>
        <taxon>Thermodesulfobacteriota</taxon>
        <taxon>Desulfobulbia</taxon>
        <taxon>Desulfobulbales</taxon>
        <taxon>Desulfocapsaceae</taxon>
        <taxon>Desulfocapsa</taxon>
    </lineage>
</organism>
<keyword evidence="2" id="KW-1185">Reference proteome</keyword>
<dbReference type="Proteomes" id="UP000011721">
    <property type="component" value="Chromosome"/>
</dbReference>
<dbReference type="AlphaFoldDB" id="M1PBS7"/>
<dbReference type="RefSeq" id="WP_015402918.1">
    <property type="nucleotide sequence ID" value="NC_020304.1"/>
</dbReference>
<dbReference type="STRING" id="1167006.UWK_00639"/>
<evidence type="ECO:0000313" key="2">
    <source>
        <dbReference type="Proteomes" id="UP000011721"/>
    </source>
</evidence>